<keyword evidence="3" id="KW-1185">Reference proteome</keyword>
<gene>
    <name evidence="2" type="ORF">BJ085DRAFT_41193</name>
</gene>
<name>A0A4P9ZLA2_9FUNG</name>
<protein>
    <submittedName>
        <fullName evidence="2">Uncharacterized protein</fullName>
    </submittedName>
</protein>
<proteinExistence type="predicted"/>
<evidence type="ECO:0000313" key="3">
    <source>
        <dbReference type="Proteomes" id="UP000268162"/>
    </source>
</evidence>
<feature type="compositionally biased region" description="Low complexity" evidence="1">
    <location>
        <begin position="7"/>
        <end position="26"/>
    </location>
</feature>
<feature type="compositionally biased region" description="Low complexity" evidence="1">
    <location>
        <begin position="74"/>
        <end position="84"/>
    </location>
</feature>
<sequence>MVIGTMALASSTSQSSTSVLPQSASLVRHSDFHTQPQSLFRRGRKHSHKKGSHKKSGHKGHQSQSTVGDSGMDATGAPPTGTTAEQLVYGI</sequence>
<accession>A0A4P9ZLA2</accession>
<feature type="compositionally biased region" description="Basic residues" evidence="1">
    <location>
        <begin position="41"/>
        <end position="61"/>
    </location>
</feature>
<dbReference type="EMBL" id="ML004119">
    <property type="protein sequence ID" value="RKP33261.1"/>
    <property type="molecule type" value="Genomic_DNA"/>
</dbReference>
<evidence type="ECO:0000313" key="2">
    <source>
        <dbReference type="EMBL" id="RKP33261.1"/>
    </source>
</evidence>
<dbReference type="Proteomes" id="UP000268162">
    <property type="component" value="Unassembled WGS sequence"/>
</dbReference>
<dbReference type="AlphaFoldDB" id="A0A4P9ZLA2"/>
<evidence type="ECO:0000256" key="1">
    <source>
        <dbReference type="SAM" id="MobiDB-lite"/>
    </source>
</evidence>
<organism evidence="2 3">
    <name type="scientific">Dimargaris cristalligena</name>
    <dbReference type="NCBI Taxonomy" id="215637"/>
    <lineage>
        <taxon>Eukaryota</taxon>
        <taxon>Fungi</taxon>
        <taxon>Fungi incertae sedis</taxon>
        <taxon>Zoopagomycota</taxon>
        <taxon>Kickxellomycotina</taxon>
        <taxon>Dimargaritomycetes</taxon>
        <taxon>Dimargaritales</taxon>
        <taxon>Dimargaritaceae</taxon>
        <taxon>Dimargaris</taxon>
    </lineage>
</organism>
<feature type="region of interest" description="Disordered" evidence="1">
    <location>
        <begin position="1"/>
        <end position="91"/>
    </location>
</feature>
<reference evidence="3" key="1">
    <citation type="journal article" date="2018" name="Nat. Microbiol.">
        <title>Leveraging single-cell genomics to expand the fungal tree of life.</title>
        <authorList>
            <person name="Ahrendt S.R."/>
            <person name="Quandt C.A."/>
            <person name="Ciobanu D."/>
            <person name="Clum A."/>
            <person name="Salamov A."/>
            <person name="Andreopoulos B."/>
            <person name="Cheng J.F."/>
            <person name="Woyke T."/>
            <person name="Pelin A."/>
            <person name="Henrissat B."/>
            <person name="Reynolds N.K."/>
            <person name="Benny G.L."/>
            <person name="Smith M.E."/>
            <person name="James T.Y."/>
            <person name="Grigoriev I.V."/>
        </authorList>
    </citation>
    <scope>NUCLEOTIDE SEQUENCE [LARGE SCALE GENOMIC DNA]</scope>
    <source>
        <strain evidence="3">RSA 468</strain>
    </source>
</reference>